<feature type="compositionally biased region" description="Pro residues" evidence="1">
    <location>
        <begin position="793"/>
        <end position="802"/>
    </location>
</feature>
<name>A0AA36I163_9DINO</name>
<feature type="region of interest" description="Disordered" evidence="1">
    <location>
        <begin position="786"/>
        <end position="809"/>
    </location>
</feature>
<sequence length="850" mass="95255">MLSASTPACKNAIMRSALRPMARWKGAARRSWRTKGPEHHAALASMAALAARRRFATMRRAQAEPVDPVDLAELADAKAKAADEGAEEESAERVAKSMQLLDEYSEEMHPGHKPGRFAEVGPEFDGMEFDGLRWRMKAIGDGEASSSQSEALMTLTEEDRVLATQYEAEGGLGLCLNRAWTVPDRLRAEARSILRTVAGEAEEGDEEQMEDSMLGSQKVNVPWDELQSQLGAEKVGPVEKAALLLHAADIAEEREAVMRNTWSDIEFDEGEMSNAELVARLERQFAGQLVRSAEVRIRHRREQEQKDGPVKQEPMPQASEKNDGIFDMVLKDCQDARDLQQRLPPSELTATLNEPRNLGVALDLIGVYLKNYEIDKCDYVLERVVPLARKRGGTWLIKALDKLCAVRMKQFRAYDALVALKEIEANVPFQPEEGWEFHDIMYRNFAWCYSSLDEADKCLEYTRKSVEVKKTNGVQPTWFDIWDLGKAHARLGQKTQQRDEMKIGFELCVKAGEIHRTAEASDRIMLAKILSNVGEVAMGIGDSFFLEEKKEDAREWYEKAQQPLGESYELHVSSLGPMKPLAGWQAGTMAHCMVRLERWPEAREYLALALRVECTKDSTTNGSLIELLDRVVNCHQELGDMPGMLEYVPDLEQAMRGLRQRGWDRRERDVFAMLLQRISTVLLLADDGKGKMISKALDVLQEAANNLQIFIGEAARPEDMPDEEEVDLNLPDEEEKAKIKKKKFGPQVDNAGELLEQIQTSIKILKVSQSAQPDTEADELGGTEAANDFEEPLPSPPPPPGSAGPAFRRDGLGSLRNVLQEAPVWTCRCAGGTVHWFRSVDRGESDFAFT</sequence>
<evidence type="ECO:0000256" key="1">
    <source>
        <dbReference type="SAM" id="MobiDB-lite"/>
    </source>
</evidence>
<feature type="region of interest" description="Disordered" evidence="1">
    <location>
        <begin position="298"/>
        <end position="319"/>
    </location>
</feature>
<dbReference type="SUPFAM" id="SSF48452">
    <property type="entry name" value="TPR-like"/>
    <property type="match status" value="1"/>
</dbReference>
<dbReference type="EMBL" id="CAUJNA010000601">
    <property type="protein sequence ID" value="CAJ1379130.1"/>
    <property type="molecule type" value="Genomic_DNA"/>
</dbReference>
<dbReference type="AlphaFoldDB" id="A0AA36I163"/>
<organism evidence="2 3">
    <name type="scientific">Effrenium voratum</name>
    <dbReference type="NCBI Taxonomy" id="2562239"/>
    <lineage>
        <taxon>Eukaryota</taxon>
        <taxon>Sar</taxon>
        <taxon>Alveolata</taxon>
        <taxon>Dinophyceae</taxon>
        <taxon>Suessiales</taxon>
        <taxon>Symbiodiniaceae</taxon>
        <taxon>Effrenium</taxon>
    </lineage>
</organism>
<dbReference type="InterPro" id="IPR011990">
    <property type="entry name" value="TPR-like_helical_dom_sf"/>
</dbReference>
<dbReference type="Gene3D" id="1.25.40.10">
    <property type="entry name" value="Tetratricopeptide repeat domain"/>
    <property type="match status" value="1"/>
</dbReference>
<feature type="compositionally biased region" description="Basic and acidic residues" evidence="1">
    <location>
        <begin position="298"/>
        <end position="310"/>
    </location>
</feature>
<evidence type="ECO:0000313" key="3">
    <source>
        <dbReference type="Proteomes" id="UP001178507"/>
    </source>
</evidence>
<comment type="caution">
    <text evidence="2">The sequence shown here is derived from an EMBL/GenBank/DDBJ whole genome shotgun (WGS) entry which is preliminary data.</text>
</comment>
<proteinExistence type="predicted"/>
<evidence type="ECO:0000313" key="2">
    <source>
        <dbReference type="EMBL" id="CAJ1379130.1"/>
    </source>
</evidence>
<dbReference type="Proteomes" id="UP001178507">
    <property type="component" value="Unassembled WGS sequence"/>
</dbReference>
<accession>A0AA36I163</accession>
<protein>
    <submittedName>
        <fullName evidence="2">Uncharacterized protein</fullName>
    </submittedName>
</protein>
<keyword evidence="3" id="KW-1185">Reference proteome</keyword>
<reference evidence="2" key="1">
    <citation type="submission" date="2023-08" db="EMBL/GenBank/DDBJ databases">
        <authorList>
            <person name="Chen Y."/>
            <person name="Shah S."/>
            <person name="Dougan E. K."/>
            <person name="Thang M."/>
            <person name="Chan C."/>
        </authorList>
    </citation>
    <scope>NUCLEOTIDE SEQUENCE</scope>
</reference>
<gene>
    <name evidence="2" type="ORF">EVOR1521_LOCUS7467</name>
</gene>